<proteinExistence type="predicted"/>
<evidence type="ECO:0000313" key="3">
    <source>
        <dbReference type="EMBL" id="WPJ95845.1"/>
    </source>
</evidence>
<organism evidence="3 4">
    <name type="scientific">Coraliomargarita algicola</name>
    <dbReference type="NCBI Taxonomy" id="3092156"/>
    <lineage>
        <taxon>Bacteria</taxon>
        <taxon>Pseudomonadati</taxon>
        <taxon>Verrucomicrobiota</taxon>
        <taxon>Opitutia</taxon>
        <taxon>Puniceicoccales</taxon>
        <taxon>Coraliomargaritaceae</taxon>
        <taxon>Coraliomargarita</taxon>
    </lineage>
</organism>
<dbReference type="InterPro" id="IPR017853">
    <property type="entry name" value="GH"/>
</dbReference>
<protein>
    <submittedName>
        <fullName evidence="3">Sugar-binding protein</fullName>
    </submittedName>
</protein>
<name>A0ABZ0RLG5_9BACT</name>
<dbReference type="Pfam" id="PF06452">
    <property type="entry name" value="CBM9_1"/>
    <property type="match status" value="1"/>
</dbReference>
<dbReference type="PROSITE" id="PS51257">
    <property type="entry name" value="PROKAR_LIPOPROTEIN"/>
    <property type="match status" value="1"/>
</dbReference>
<feature type="domain" description="Carbohydrate-binding" evidence="2">
    <location>
        <begin position="960"/>
        <end position="1125"/>
    </location>
</feature>
<dbReference type="RefSeq" id="WP_319832721.1">
    <property type="nucleotide sequence ID" value="NZ_CP138858.1"/>
</dbReference>
<reference evidence="3 4" key="1">
    <citation type="submission" date="2023-11" db="EMBL/GenBank/DDBJ databases">
        <title>Coraliomargarita sp. nov., isolated from marine algae.</title>
        <authorList>
            <person name="Lee J.K."/>
            <person name="Baek J.H."/>
            <person name="Kim J.M."/>
            <person name="Choi D.G."/>
            <person name="Jeon C.O."/>
        </authorList>
    </citation>
    <scope>NUCLEOTIDE SEQUENCE [LARGE SCALE GENOMIC DNA]</scope>
    <source>
        <strain evidence="3 4">J2-16</strain>
    </source>
</reference>
<evidence type="ECO:0000259" key="2">
    <source>
        <dbReference type="Pfam" id="PF06452"/>
    </source>
</evidence>
<dbReference type="SUPFAM" id="SSF51445">
    <property type="entry name" value="(Trans)glycosidases"/>
    <property type="match status" value="1"/>
</dbReference>
<keyword evidence="1" id="KW-0732">Signal</keyword>
<dbReference type="SUPFAM" id="SSF49344">
    <property type="entry name" value="CBD9-like"/>
    <property type="match status" value="1"/>
</dbReference>
<dbReference type="PANTHER" id="PTHR12631">
    <property type="entry name" value="ALPHA-L-IDURONIDASE"/>
    <property type="match status" value="1"/>
</dbReference>
<evidence type="ECO:0000313" key="4">
    <source>
        <dbReference type="Proteomes" id="UP001324993"/>
    </source>
</evidence>
<dbReference type="Gene3D" id="2.60.40.1190">
    <property type="match status" value="1"/>
</dbReference>
<feature type="signal peptide" evidence="1">
    <location>
        <begin position="1"/>
        <end position="32"/>
    </location>
</feature>
<dbReference type="Gene3D" id="3.20.20.80">
    <property type="entry name" value="Glycosidases"/>
    <property type="match status" value="1"/>
</dbReference>
<dbReference type="Proteomes" id="UP001324993">
    <property type="component" value="Chromosome"/>
</dbReference>
<dbReference type="InterPro" id="IPR010502">
    <property type="entry name" value="Carb-bd_dom_fam9"/>
</dbReference>
<feature type="chain" id="PRO_5045977279" evidence="1">
    <location>
        <begin position="33"/>
        <end position="1126"/>
    </location>
</feature>
<sequence length="1126" mass="124654">MKSLSPPQRKRFPGAMLACALVACGLTAQLNAQVSTKVVTTFAPQDWTTSSDNRAPADYVALDDSGMEAQIAYSGKGFEYHRMAAKNPISIPGKLKTVQVQIHMSNPGAGTKLTLIDAYGGWHNIDFPKFASESWETVTIPVPDDLAQPATIHSFQFHNWGTRKQKTDVRVGLKSIAVETDLTYADPMTGRYLDWKPDPSGKKKDTEAPATPLFSADFSSTAPGHFFAGTDAELILNIRNWRPNPAQVKATVTVTDIHGENIFTKTIEQRVDASEQFKWSPPVELYGPHRAEVQIENAGFPSAEAYLIFAEGPKPHDLTESEKMASPYGMNVHGGQGLFITPFRNAGIIWFRDYAFNFEWLERAKQNSRNFSGWPGYPGIVQTYKDAGAMVLPVLAHSIPRPEIVNGHVEGNTPPSRPWVAHLAEVLDGFPQFKYWELDNEYALEPEIREAEKKLNWAHYESYHKAFGDAVKLLGFGELKAVENGRAGIFPDLLEKAVKNGSFENINVVNIHHYAGVDTPELNVKNYNTGGLGRGADLLFDKLRDVVAAAHADGKEREAFITEFGWDTAAGQVVSIEQQAAYAPRSYMMFAAAGMDKAFWYWHFDSSTPMRFFDACGLMTARREPKPSLCTVAGITHLLPSLDYVGTFNFGPGTEGYVFKENGQYIAAAFRILDGDKPIEVDFGADVQLYDAYANPLQGTQATLDIAPIYADGLKPDSAIMRQAAYSIDSHRFMATVANEASDIVVRVNNLSGQNKQVTLKPVLPSGWKNQQDSFSYTASAYSDDTITIPFKAAADAKAGFQPLSVEVVEDGKALTTLYLRANVLEPYVLTVGGMPNTEGKVEVVATVINQTNSVKTPSIALSLPSGWHALTEDGSIDILQPQETREIPLEFEWSNGAKLDRLPQVTLQDAEFKITQSIIPPFKAIRKLEGSGWFKGDTTQWPEANKLPEWIVGSIFGEPLTNIWMGWSGKGLWIGVDVKASKVQVTGPRSFWQADSLELFIDAQNDKTATSFGPGDHQFWAVAQPEEDCVYLGEWKRSDEIEETRYDIPLSYSASKRTEDGYTMEFIIPWSEIRGFTPRAGKDLGLNFNLNVKGIEGSREVYWPRVKTKGIIGQPKFWGTVELSQ</sequence>
<dbReference type="InterPro" id="IPR051923">
    <property type="entry name" value="Glycosyl_Hydrolase_39"/>
</dbReference>
<accession>A0ABZ0RLG5</accession>
<keyword evidence="4" id="KW-1185">Reference proteome</keyword>
<dbReference type="EMBL" id="CP138858">
    <property type="protein sequence ID" value="WPJ95845.1"/>
    <property type="molecule type" value="Genomic_DNA"/>
</dbReference>
<evidence type="ECO:0000256" key="1">
    <source>
        <dbReference type="SAM" id="SignalP"/>
    </source>
</evidence>
<dbReference type="PANTHER" id="PTHR12631:SF10">
    <property type="entry name" value="BETA-XYLOSIDASE-LIKE PROTEIN-RELATED"/>
    <property type="match status" value="1"/>
</dbReference>
<gene>
    <name evidence="3" type="ORF">SH580_20725</name>
</gene>